<accession>A0ACB5RBT7</accession>
<name>A0ACB5RBT7_9CLOT</name>
<sequence length="416" mass="45099">MKILLIGSGGREHAMARKFSKSSKVSKIFVAPGNGGTALEDKCENVAITGIDKLLAFAKENNIELTVVGPEDPLTEGISDAFKAEGLRIFGPCKNGAMLEGSKSFSKEFMKKYGVKTAAYEVFEDAEKAMAYLYTVDYPIVIKADGLAAGKGVSICETVEEGKKAISDFMLDDIFNGAGKRVVIEEFLVGVEASILSITDGKTIIPFISAKDHKQIYDGGKGPNTGGMGVISPNPYVTDEVLQDFKDNIMARTLDGIQKEGFDFKGIIFFGVMITKKGSYLLEYNVRMGDPETQSVLGLMDTDFVELIEAALDERLSDVEVQWKNGACCNVVLASKGYPLSYKKGYEISIDESVKNDVIIAGATLKNGKLLTSGGRVLSVVGVGKDYEEARKVAYEKLQKVSFEGMVYRTDIGKVE</sequence>
<keyword evidence="2" id="KW-1185">Reference proteome</keyword>
<protein>
    <submittedName>
        <fullName evidence="1">Phosphoribosylamine--glycine ligase</fullName>
    </submittedName>
</protein>
<evidence type="ECO:0000313" key="2">
    <source>
        <dbReference type="Proteomes" id="UP001058074"/>
    </source>
</evidence>
<organism evidence="1 2">
    <name type="scientific">Inconstantimicrobium mannanitabidum</name>
    <dbReference type="NCBI Taxonomy" id="1604901"/>
    <lineage>
        <taxon>Bacteria</taxon>
        <taxon>Bacillati</taxon>
        <taxon>Bacillota</taxon>
        <taxon>Clostridia</taxon>
        <taxon>Eubacteriales</taxon>
        <taxon>Clostridiaceae</taxon>
        <taxon>Inconstantimicrobium</taxon>
    </lineage>
</organism>
<reference evidence="1" key="1">
    <citation type="journal article" date="2025" name="Int. J. Syst. Evol. Microbiol.">
        <title>Inconstantimicrobium mannanitabidum sp. nov., a novel member of the family Clostridiaceae isolated from anoxic soil under the treatment of reductive soil disinfestation.</title>
        <authorList>
            <person name="Ueki A."/>
            <person name="Tonouchi A."/>
            <person name="Honma S."/>
            <person name="Kaku N."/>
            <person name="Ueki K."/>
        </authorList>
    </citation>
    <scope>NUCLEOTIDE SEQUENCE</scope>
    <source>
        <strain evidence="1">TW13</strain>
    </source>
</reference>
<keyword evidence="1" id="KW-0436">Ligase</keyword>
<evidence type="ECO:0000313" key="1">
    <source>
        <dbReference type="EMBL" id="GKX66698.1"/>
    </source>
</evidence>
<gene>
    <name evidence="1" type="primary">purD</name>
    <name evidence="1" type="ORF">rsdtw13_19560</name>
</gene>
<comment type="caution">
    <text evidence="1">The sequence shown here is derived from an EMBL/GenBank/DDBJ whole genome shotgun (WGS) entry which is preliminary data.</text>
</comment>
<dbReference type="Proteomes" id="UP001058074">
    <property type="component" value="Unassembled WGS sequence"/>
</dbReference>
<proteinExistence type="predicted"/>
<dbReference type="EMBL" id="BROD01000001">
    <property type="protein sequence ID" value="GKX66698.1"/>
    <property type="molecule type" value="Genomic_DNA"/>
</dbReference>